<reference evidence="4" key="1">
    <citation type="submission" date="2016-10" db="EMBL/GenBank/DDBJ databases">
        <authorList>
            <person name="Varghese N."/>
            <person name="Submissions S."/>
        </authorList>
    </citation>
    <scope>NUCLEOTIDE SEQUENCE [LARGE SCALE GENOMIC DNA]</scope>
    <source>
        <strain evidence="4">CGMCC 1.9227</strain>
    </source>
</reference>
<feature type="domain" description="SH3b" evidence="2">
    <location>
        <begin position="32"/>
        <end position="94"/>
    </location>
</feature>
<dbReference type="SMART" id="SM00287">
    <property type="entry name" value="SH3b"/>
    <property type="match status" value="1"/>
</dbReference>
<evidence type="ECO:0000256" key="1">
    <source>
        <dbReference type="SAM" id="Phobius"/>
    </source>
</evidence>
<dbReference type="Pfam" id="PF08239">
    <property type="entry name" value="SH3_3"/>
    <property type="match status" value="1"/>
</dbReference>
<keyword evidence="1" id="KW-0812">Transmembrane</keyword>
<dbReference type="OrthoDB" id="761626at2"/>
<feature type="transmembrane region" description="Helical" evidence="1">
    <location>
        <begin position="153"/>
        <end position="177"/>
    </location>
</feature>
<name>A0A1I2CDU2_9FLAO</name>
<evidence type="ECO:0000259" key="2">
    <source>
        <dbReference type="PROSITE" id="PS51781"/>
    </source>
</evidence>
<dbReference type="Proteomes" id="UP000198596">
    <property type="component" value="Unassembled WGS sequence"/>
</dbReference>
<dbReference type="PROSITE" id="PS51781">
    <property type="entry name" value="SH3B"/>
    <property type="match status" value="1"/>
</dbReference>
<protein>
    <submittedName>
        <fullName evidence="3">SH3 domain-containing protein</fullName>
    </submittedName>
</protein>
<evidence type="ECO:0000313" key="3">
    <source>
        <dbReference type="EMBL" id="SFE66408.1"/>
    </source>
</evidence>
<sequence>MFKSKIENHLILKKNIIFIFLFILAFNGIIYSQQYAITVEKLNVRENPDKNSNVIGSYYVNDTVTVFSKEGSWLKIKLNNKDGFINAKYVTKIIGKEDQNIEKGFKSGFKKVFFNSFIILCIIFFVYNTYKKRIADSRYKSGYREGKISFREYLTYGTYSLIISLVIGLTSGIITWISTF</sequence>
<accession>A0A1I2CDU2</accession>
<dbReference type="InterPro" id="IPR003646">
    <property type="entry name" value="SH3-like_bac-type"/>
</dbReference>
<keyword evidence="4" id="KW-1185">Reference proteome</keyword>
<feature type="transmembrane region" description="Helical" evidence="1">
    <location>
        <begin position="12"/>
        <end position="31"/>
    </location>
</feature>
<keyword evidence="1" id="KW-0472">Membrane</keyword>
<keyword evidence="1" id="KW-1133">Transmembrane helix</keyword>
<gene>
    <name evidence="3" type="ORF">SAMN04488131_10341</name>
</gene>
<dbReference type="EMBL" id="FONQ01000003">
    <property type="protein sequence ID" value="SFE66408.1"/>
    <property type="molecule type" value="Genomic_DNA"/>
</dbReference>
<organism evidence="3 4">
    <name type="scientific">Flavobacterium xueshanense</name>
    <dbReference type="NCBI Taxonomy" id="935223"/>
    <lineage>
        <taxon>Bacteria</taxon>
        <taxon>Pseudomonadati</taxon>
        <taxon>Bacteroidota</taxon>
        <taxon>Flavobacteriia</taxon>
        <taxon>Flavobacteriales</taxon>
        <taxon>Flavobacteriaceae</taxon>
        <taxon>Flavobacterium</taxon>
    </lineage>
</organism>
<dbReference type="AlphaFoldDB" id="A0A1I2CDU2"/>
<feature type="transmembrane region" description="Helical" evidence="1">
    <location>
        <begin position="112"/>
        <end position="130"/>
    </location>
</feature>
<dbReference type="Gene3D" id="2.30.30.40">
    <property type="entry name" value="SH3 Domains"/>
    <property type="match status" value="1"/>
</dbReference>
<dbReference type="STRING" id="935223.SAMN04488131_10341"/>
<proteinExistence type="predicted"/>
<evidence type="ECO:0000313" key="4">
    <source>
        <dbReference type="Proteomes" id="UP000198596"/>
    </source>
</evidence>